<dbReference type="Gene3D" id="2.40.50.140">
    <property type="entry name" value="Nucleic acid-binding proteins"/>
    <property type="match status" value="1"/>
</dbReference>
<dbReference type="InterPro" id="IPR028389">
    <property type="entry name" value="POT1"/>
</dbReference>
<dbReference type="GO" id="GO:0098505">
    <property type="term" value="F:G-rich strand telomeric DNA binding"/>
    <property type="evidence" value="ECO:0007669"/>
    <property type="project" value="TreeGrafter"/>
</dbReference>
<reference evidence="10 11" key="1">
    <citation type="submission" date="2015-07" db="EMBL/GenBank/DDBJ databases">
        <title>The genome of the fungus Escovopsis weberi, a specialized disease agent of ant agriculture.</title>
        <authorList>
            <person name="de Man T.J."/>
            <person name="Stajich J.E."/>
            <person name="Kubicek C.P."/>
            <person name="Chenthamara K."/>
            <person name="Atanasova L."/>
            <person name="Druzhinina I.S."/>
            <person name="Birnbaum S."/>
            <person name="Barribeau S.M."/>
            <person name="Teiling C."/>
            <person name="Suen G."/>
            <person name="Currie C."/>
            <person name="Gerardo N.M."/>
        </authorList>
    </citation>
    <scope>NUCLEOTIDE SEQUENCE [LARGE SCALE GENOMIC DNA]</scope>
</reference>
<protein>
    <submittedName>
        <fullName evidence="10">Protection of telomeres protein 1</fullName>
    </submittedName>
</protein>
<evidence type="ECO:0000256" key="6">
    <source>
        <dbReference type="ARBA" id="ARBA00023125"/>
    </source>
</evidence>
<evidence type="ECO:0000256" key="4">
    <source>
        <dbReference type="ARBA" id="ARBA00022454"/>
    </source>
</evidence>
<sequence>MPAPTRARAPIELPAKFRPIRDLLGGDARMGTLVNIIGVVTDFRTPVATRGTALKRQARKTFQPKPEPSDHAFVSTFHHSIQKLKMPTETEFENRKLRSAMYAPGKKFKELREISDHAFVDVIVEIVKDPWAQGDICTLWVSDYTEHGDFFNFAFKGLRGNPNGHDVSLDTVDHQGSSWVGPDQEFKARDWIHLRNLQIKFGHNGANLEGFLREDRDSHGTKVQIARLDLQGDPSTIDPRLIAAITRKRDYEREKKAQIKSLIEAENQGRKRRSDVAENQEPKANAREKRRQKRAHLQQNQDKPPEQPDEARPEAGFLNHLVKYEHQDKTVSTITEILREPPPLPTTVEGEEVEVALPFRNVNYRANVRIVNFSPSRLEEFAFAKRFSEFDILRDGESSSDDDLEPLSQISLRWEWRFFLELEDATPENDSSKRRAAGGKRRTLWVAVDNSAAQCLVNLDASNLADDADALETLRQRMFYIWGELEEHKAQTLEEQRRAASGNAPPADSDEEEGQGQGQGQQGGFNNLPFGCCIKEYGFKVPEEDPLRADAGEGRRWQRAFALFGTKITH</sequence>
<keyword evidence="6" id="KW-0238">DNA-binding</keyword>
<dbReference type="GO" id="GO:0000783">
    <property type="term" value="C:nuclear telomere cap complex"/>
    <property type="evidence" value="ECO:0007669"/>
    <property type="project" value="TreeGrafter"/>
</dbReference>
<dbReference type="GO" id="GO:0016233">
    <property type="term" value="P:telomere capping"/>
    <property type="evidence" value="ECO:0007669"/>
    <property type="project" value="TreeGrafter"/>
</dbReference>
<feature type="compositionally biased region" description="Basic and acidic residues" evidence="8">
    <location>
        <begin position="274"/>
        <end position="287"/>
    </location>
</feature>
<dbReference type="EMBL" id="LGSR01000020">
    <property type="protein sequence ID" value="KOS19284.1"/>
    <property type="molecule type" value="Genomic_DNA"/>
</dbReference>
<name>A0A0M8N2K5_ESCWE</name>
<feature type="compositionally biased region" description="Basic and acidic residues" evidence="8">
    <location>
        <begin position="303"/>
        <end position="312"/>
    </location>
</feature>
<evidence type="ECO:0000256" key="3">
    <source>
        <dbReference type="ARBA" id="ARBA00008442"/>
    </source>
</evidence>
<accession>A0A0M8N2K5</accession>
<evidence type="ECO:0000256" key="2">
    <source>
        <dbReference type="ARBA" id="ARBA00004574"/>
    </source>
</evidence>
<dbReference type="Proteomes" id="UP000053831">
    <property type="component" value="Unassembled WGS sequence"/>
</dbReference>
<proteinExistence type="inferred from homology"/>
<evidence type="ECO:0000256" key="5">
    <source>
        <dbReference type="ARBA" id="ARBA00022895"/>
    </source>
</evidence>
<gene>
    <name evidence="10" type="ORF">ESCO_000449</name>
</gene>
<evidence type="ECO:0000259" key="9">
    <source>
        <dbReference type="Pfam" id="PF16686"/>
    </source>
</evidence>
<dbReference type="InterPro" id="IPR032042">
    <property type="entry name" value="POT1PC"/>
</dbReference>
<evidence type="ECO:0000313" key="10">
    <source>
        <dbReference type="EMBL" id="KOS19284.1"/>
    </source>
</evidence>
<dbReference type="PANTHER" id="PTHR14513">
    <property type="entry name" value="PROTECTION OF TELOMERES 1"/>
    <property type="match status" value="1"/>
</dbReference>
<keyword evidence="11" id="KW-1185">Reference proteome</keyword>
<evidence type="ECO:0000313" key="11">
    <source>
        <dbReference type="Proteomes" id="UP000053831"/>
    </source>
</evidence>
<comment type="similarity">
    <text evidence="3">Belongs to the telombin family.</text>
</comment>
<keyword evidence="7" id="KW-0539">Nucleus</keyword>
<feature type="domain" description="Protection of telomeres protein 1 ssDNA-binding" evidence="9">
    <location>
        <begin position="111"/>
        <end position="163"/>
    </location>
</feature>
<dbReference type="AlphaFoldDB" id="A0A0M8N2K5"/>
<evidence type="ECO:0000256" key="7">
    <source>
        <dbReference type="ARBA" id="ARBA00023242"/>
    </source>
</evidence>
<dbReference type="InterPro" id="IPR012340">
    <property type="entry name" value="NA-bd_OB-fold"/>
</dbReference>
<feature type="region of interest" description="Disordered" evidence="8">
    <location>
        <begin position="493"/>
        <end position="522"/>
    </location>
</feature>
<comment type="subcellular location">
    <subcellularLocation>
        <location evidence="2">Chromosome</location>
        <location evidence="2">Telomere</location>
    </subcellularLocation>
    <subcellularLocation>
        <location evidence="1">Nucleus</location>
    </subcellularLocation>
</comment>
<dbReference type="OrthoDB" id="2186770at2759"/>
<dbReference type="GO" id="GO:0010521">
    <property type="term" value="F:telomerase inhibitor activity"/>
    <property type="evidence" value="ECO:0007669"/>
    <property type="project" value="TreeGrafter"/>
</dbReference>
<dbReference type="GO" id="GO:0032210">
    <property type="term" value="P:regulation of telomere maintenance via telomerase"/>
    <property type="evidence" value="ECO:0007669"/>
    <property type="project" value="TreeGrafter"/>
</dbReference>
<dbReference type="STRING" id="150374.A0A0M8N2K5"/>
<organism evidence="10 11">
    <name type="scientific">Escovopsis weberi</name>
    <dbReference type="NCBI Taxonomy" id="150374"/>
    <lineage>
        <taxon>Eukaryota</taxon>
        <taxon>Fungi</taxon>
        <taxon>Dikarya</taxon>
        <taxon>Ascomycota</taxon>
        <taxon>Pezizomycotina</taxon>
        <taxon>Sordariomycetes</taxon>
        <taxon>Hypocreomycetidae</taxon>
        <taxon>Hypocreales</taxon>
        <taxon>Hypocreaceae</taxon>
        <taxon>Escovopsis</taxon>
    </lineage>
</organism>
<dbReference type="Pfam" id="PF16686">
    <property type="entry name" value="POT1PC"/>
    <property type="match status" value="2"/>
</dbReference>
<feature type="region of interest" description="Disordered" evidence="8">
    <location>
        <begin position="263"/>
        <end position="312"/>
    </location>
</feature>
<comment type="caution">
    <text evidence="10">The sequence shown here is derived from an EMBL/GenBank/DDBJ whole genome shotgun (WGS) entry which is preliminary data.</text>
</comment>
<evidence type="ECO:0000256" key="8">
    <source>
        <dbReference type="SAM" id="MobiDB-lite"/>
    </source>
</evidence>
<keyword evidence="4" id="KW-0158">Chromosome</keyword>
<keyword evidence="5" id="KW-0779">Telomere</keyword>
<feature type="domain" description="Protection of telomeres protein 1 ssDNA-binding" evidence="9">
    <location>
        <begin position="184"/>
        <end position="253"/>
    </location>
</feature>
<dbReference type="PANTHER" id="PTHR14513:SF0">
    <property type="entry name" value="PROTECTION OF TELOMERES PROTEIN 1"/>
    <property type="match status" value="1"/>
</dbReference>
<evidence type="ECO:0000256" key="1">
    <source>
        <dbReference type="ARBA" id="ARBA00004123"/>
    </source>
</evidence>